<proteinExistence type="predicted"/>
<gene>
    <name evidence="1" type="ORF">AVEN_251220_1</name>
    <name evidence="2" type="ORF">AVEN_69216_1</name>
</gene>
<sequence>PHCSCRGSGKIDWILTSIREVETETSFSSDVIVQSLSKGAKVTSEAE</sequence>
<comment type="caution">
    <text evidence="2">The sequence shown here is derived from an EMBL/GenBank/DDBJ whole genome shotgun (WGS) entry which is preliminary data.</text>
</comment>
<name>A0A4Y2FW87_ARAVE</name>
<dbReference type="Proteomes" id="UP000499080">
    <property type="component" value="Unassembled WGS sequence"/>
</dbReference>
<organism evidence="2 3">
    <name type="scientific">Araneus ventricosus</name>
    <name type="common">Orbweaver spider</name>
    <name type="synonym">Epeira ventricosa</name>
    <dbReference type="NCBI Taxonomy" id="182803"/>
    <lineage>
        <taxon>Eukaryota</taxon>
        <taxon>Metazoa</taxon>
        <taxon>Ecdysozoa</taxon>
        <taxon>Arthropoda</taxon>
        <taxon>Chelicerata</taxon>
        <taxon>Arachnida</taxon>
        <taxon>Araneae</taxon>
        <taxon>Araneomorphae</taxon>
        <taxon>Entelegynae</taxon>
        <taxon>Araneoidea</taxon>
        <taxon>Araneidae</taxon>
        <taxon>Araneus</taxon>
    </lineage>
</organism>
<dbReference type="EMBL" id="BGPR01097392">
    <property type="protein sequence ID" value="GBM45382.1"/>
    <property type="molecule type" value="Genomic_DNA"/>
</dbReference>
<evidence type="ECO:0000313" key="1">
    <source>
        <dbReference type="EMBL" id="GBM45382.1"/>
    </source>
</evidence>
<dbReference type="EMBL" id="BGPR01097399">
    <property type="protein sequence ID" value="GBM45411.1"/>
    <property type="molecule type" value="Genomic_DNA"/>
</dbReference>
<evidence type="ECO:0000313" key="3">
    <source>
        <dbReference type="Proteomes" id="UP000499080"/>
    </source>
</evidence>
<accession>A0A4Y2FW87</accession>
<evidence type="ECO:0000313" key="2">
    <source>
        <dbReference type="EMBL" id="GBM45411.1"/>
    </source>
</evidence>
<reference evidence="2 3" key="1">
    <citation type="journal article" date="2019" name="Sci. Rep.">
        <title>Orb-weaving spider Araneus ventricosus genome elucidates the spidroin gene catalogue.</title>
        <authorList>
            <person name="Kono N."/>
            <person name="Nakamura H."/>
            <person name="Ohtoshi R."/>
            <person name="Moran D.A.P."/>
            <person name="Shinohara A."/>
            <person name="Yoshida Y."/>
            <person name="Fujiwara M."/>
            <person name="Mori M."/>
            <person name="Tomita M."/>
            <person name="Arakawa K."/>
        </authorList>
    </citation>
    <scope>NUCLEOTIDE SEQUENCE [LARGE SCALE GENOMIC DNA]</scope>
</reference>
<protein>
    <submittedName>
        <fullName evidence="2">Uncharacterized protein</fullName>
    </submittedName>
</protein>
<dbReference type="AlphaFoldDB" id="A0A4Y2FW87"/>
<keyword evidence="3" id="KW-1185">Reference proteome</keyword>
<feature type="non-terminal residue" evidence="2">
    <location>
        <position position="1"/>
    </location>
</feature>